<accession>A0A396JYR9</accession>
<evidence type="ECO:0000313" key="3">
    <source>
        <dbReference type="Proteomes" id="UP000265566"/>
    </source>
</evidence>
<organism evidence="2 3">
    <name type="scientific">Medicago truncatula</name>
    <name type="common">Barrel medic</name>
    <name type="synonym">Medicago tribuloides</name>
    <dbReference type="NCBI Taxonomy" id="3880"/>
    <lineage>
        <taxon>Eukaryota</taxon>
        <taxon>Viridiplantae</taxon>
        <taxon>Streptophyta</taxon>
        <taxon>Embryophyta</taxon>
        <taxon>Tracheophyta</taxon>
        <taxon>Spermatophyta</taxon>
        <taxon>Magnoliopsida</taxon>
        <taxon>eudicotyledons</taxon>
        <taxon>Gunneridae</taxon>
        <taxon>Pentapetalae</taxon>
        <taxon>rosids</taxon>
        <taxon>fabids</taxon>
        <taxon>Fabales</taxon>
        <taxon>Fabaceae</taxon>
        <taxon>Papilionoideae</taxon>
        <taxon>50 kb inversion clade</taxon>
        <taxon>NPAAA clade</taxon>
        <taxon>Hologalegina</taxon>
        <taxon>IRL clade</taxon>
        <taxon>Trifolieae</taxon>
        <taxon>Medicago</taxon>
    </lineage>
</organism>
<name>A0A396JYR9_MEDTR</name>
<dbReference type="Proteomes" id="UP000265566">
    <property type="component" value="Chromosome 1"/>
</dbReference>
<feature type="transmembrane region" description="Helical" evidence="1">
    <location>
        <begin position="52"/>
        <end position="69"/>
    </location>
</feature>
<keyword evidence="1" id="KW-1133">Transmembrane helix</keyword>
<proteinExistence type="predicted"/>
<dbReference type="AlphaFoldDB" id="A0A396JYR9"/>
<evidence type="ECO:0000313" key="2">
    <source>
        <dbReference type="EMBL" id="RHN81901.1"/>
    </source>
</evidence>
<reference evidence="3" key="1">
    <citation type="journal article" date="2018" name="Nat. Plants">
        <title>Whole-genome landscape of Medicago truncatula symbiotic genes.</title>
        <authorList>
            <person name="Pecrix Y."/>
            <person name="Staton S.E."/>
            <person name="Sallet E."/>
            <person name="Lelandais-Briere C."/>
            <person name="Moreau S."/>
            <person name="Carrere S."/>
            <person name="Blein T."/>
            <person name="Jardinaud M.F."/>
            <person name="Latrasse D."/>
            <person name="Zouine M."/>
            <person name="Zahm M."/>
            <person name="Kreplak J."/>
            <person name="Mayjonade B."/>
            <person name="Satge C."/>
            <person name="Perez M."/>
            <person name="Cauet S."/>
            <person name="Marande W."/>
            <person name="Chantry-Darmon C."/>
            <person name="Lopez-Roques C."/>
            <person name="Bouchez O."/>
            <person name="Berard A."/>
            <person name="Debelle F."/>
            <person name="Munos S."/>
            <person name="Bendahmane A."/>
            <person name="Berges H."/>
            <person name="Niebel A."/>
            <person name="Buitink J."/>
            <person name="Frugier F."/>
            <person name="Benhamed M."/>
            <person name="Crespi M."/>
            <person name="Gouzy J."/>
            <person name="Gamas P."/>
        </authorList>
    </citation>
    <scope>NUCLEOTIDE SEQUENCE [LARGE SCALE GENOMIC DNA]</scope>
    <source>
        <strain evidence="3">cv. Jemalong A17</strain>
    </source>
</reference>
<dbReference type="Gramene" id="rna5998">
    <property type="protein sequence ID" value="RHN81901.1"/>
    <property type="gene ID" value="gene5998"/>
</dbReference>
<keyword evidence="1" id="KW-0812">Transmembrane</keyword>
<evidence type="ECO:0008006" key="4">
    <source>
        <dbReference type="Google" id="ProtNLM"/>
    </source>
</evidence>
<evidence type="ECO:0000256" key="1">
    <source>
        <dbReference type="SAM" id="Phobius"/>
    </source>
</evidence>
<protein>
    <recommendedName>
        <fullName evidence="4">Transmembrane protein</fullName>
    </recommendedName>
</protein>
<gene>
    <name evidence="2" type="ORF">MtrunA17_Chr1g0204081</name>
</gene>
<keyword evidence="1" id="KW-0472">Membrane</keyword>
<feature type="transmembrane region" description="Helical" evidence="1">
    <location>
        <begin position="12"/>
        <end position="32"/>
    </location>
</feature>
<sequence>MEKIWDIVVRNWMSSLAIGFDITSSSGLFLFIRGLKFPCAVFLHFGKDFLSSFSDIACVVLLVNVYGCYH</sequence>
<comment type="caution">
    <text evidence="2">The sequence shown here is derived from an EMBL/GenBank/DDBJ whole genome shotgun (WGS) entry which is preliminary data.</text>
</comment>
<dbReference type="EMBL" id="PSQE01000001">
    <property type="protein sequence ID" value="RHN81901.1"/>
    <property type="molecule type" value="Genomic_DNA"/>
</dbReference>